<comment type="caution">
    <text evidence="1">The sequence shown here is derived from an EMBL/GenBank/DDBJ whole genome shotgun (WGS) entry which is preliminary data.</text>
</comment>
<gene>
    <name evidence="1" type="ORF">DPX16_14616</name>
</gene>
<keyword evidence="2" id="KW-1185">Reference proteome</keyword>
<evidence type="ECO:0000313" key="1">
    <source>
        <dbReference type="EMBL" id="ROL51085.1"/>
    </source>
</evidence>
<dbReference type="Proteomes" id="UP000281406">
    <property type="component" value="Unassembled WGS sequence"/>
</dbReference>
<dbReference type="AlphaFoldDB" id="A0A3N0YXQ6"/>
<dbReference type="EMBL" id="RJVU01019258">
    <property type="protein sequence ID" value="ROL51085.1"/>
    <property type="molecule type" value="Genomic_DNA"/>
</dbReference>
<dbReference type="PANTHER" id="PTHR34415:SF1">
    <property type="entry name" value="INTEGRASE CATALYTIC DOMAIN-CONTAINING PROTEIN"/>
    <property type="match status" value="1"/>
</dbReference>
<name>A0A3N0YXQ6_ANAGA</name>
<reference evidence="1 2" key="1">
    <citation type="submission" date="2018-10" db="EMBL/GenBank/DDBJ databases">
        <title>Genome assembly for a Yunnan-Guizhou Plateau 3E fish, Anabarilius grahami (Regan), and its evolutionary and genetic applications.</title>
        <authorList>
            <person name="Jiang W."/>
        </authorList>
    </citation>
    <scope>NUCLEOTIDE SEQUENCE [LARGE SCALE GENOMIC DNA]</scope>
    <source>
        <strain evidence="1">AG-KIZ</strain>
        <tissue evidence="1">Muscle</tissue>
    </source>
</reference>
<dbReference type="OrthoDB" id="8883269at2759"/>
<sequence length="469" mass="53708">MDGAKNIADELNRGRYTENVLKYFFEKPDDYEQALTDSEDDLSDDESSIIRLNNIPNLQLSEDEDEEECIGLASDELDRKISEAISIVTFDGDKDREMVKIRNFDCKCCTRRKENSLHGRQSCSQKLSPDIMYNIRLDSLAAEKEWQDMQIIGHLEANRRTVQTSEMVTSTKKTPTKRKCARTTYFIGGNEICKNTFLFLMGIGKDTLADIVKHYEENGARPRERAVCKTSFKALWDRLLPHIKSCRPRTDLCWQCQSNNEQLIRSANLPDDRKSEAVKKQQDHLSLVQKERAVYNDMTAACRKICSGSNLSFGPSLPASKKIRMHYSFDFAQQVVENSSPVSHLNIPQLVGTAEGKVLVQAFDWQQHLTHHFRRLPQIKSYQHFSFDAKRPGVVLAKTHCDAQPVEYQLLRDGADLPSIDGLSVLAPLGLNIDRQTYLYEKIRPFCADEARYITCPSPRVTTQKRPRM</sequence>
<proteinExistence type="predicted"/>
<protein>
    <submittedName>
        <fullName evidence="1">Uncharacterized protein</fullName>
    </submittedName>
</protein>
<accession>A0A3N0YXQ6</accession>
<dbReference type="PANTHER" id="PTHR34415">
    <property type="entry name" value="INTEGRASE CATALYTIC DOMAIN-CONTAINING PROTEIN"/>
    <property type="match status" value="1"/>
</dbReference>
<evidence type="ECO:0000313" key="2">
    <source>
        <dbReference type="Proteomes" id="UP000281406"/>
    </source>
</evidence>
<organism evidence="1 2">
    <name type="scientific">Anabarilius grahami</name>
    <name type="common">Kanglang fish</name>
    <name type="synonym">Barilius grahami</name>
    <dbReference type="NCBI Taxonomy" id="495550"/>
    <lineage>
        <taxon>Eukaryota</taxon>
        <taxon>Metazoa</taxon>
        <taxon>Chordata</taxon>
        <taxon>Craniata</taxon>
        <taxon>Vertebrata</taxon>
        <taxon>Euteleostomi</taxon>
        <taxon>Actinopterygii</taxon>
        <taxon>Neopterygii</taxon>
        <taxon>Teleostei</taxon>
        <taxon>Ostariophysi</taxon>
        <taxon>Cypriniformes</taxon>
        <taxon>Xenocyprididae</taxon>
        <taxon>Xenocypridinae</taxon>
        <taxon>Xenocypridinae incertae sedis</taxon>
        <taxon>Anabarilius</taxon>
    </lineage>
</organism>